<protein>
    <submittedName>
        <fullName evidence="2">SNARE domain containing protein</fullName>
    </submittedName>
</protein>
<keyword evidence="1" id="KW-0472">Membrane</keyword>
<evidence type="ECO:0000313" key="2">
    <source>
        <dbReference type="EMBL" id="GFE55544.1"/>
    </source>
</evidence>
<proteinExistence type="predicted"/>
<keyword evidence="3" id="KW-1185">Reference proteome</keyword>
<name>A0A9W5WW46_BABOV</name>
<dbReference type="GO" id="GO:0016192">
    <property type="term" value="P:vesicle-mediated transport"/>
    <property type="evidence" value="ECO:0007669"/>
    <property type="project" value="InterPro"/>
</dbReference>
<evidence type="ECO:0000313" key="3">
    <source>
        <dbReference type="Proteomes" id="UP001057455"/>
    </source>
</evidence>
<feature type="transmembrane region" description="Helical" evidence="1">
    <location>
        <begin position="238"/>
        <end position="255"/>
    </location>
</feature>
<keyword evidence="1" id="KW-1133">Transmembrane helix</keyword>
<keyword evidence="1" id="KW-0812">Transmembrane</keyword>
<comment type="caution">
    <text evidence="2">The sequence shown here is derived from an EMBL/GenBank/DDBJ whole genome shotgun (WGS) entry which is preliminary data.</text>
</comment>
<accession>A0A9W5WW46</accession>
<evidence type="ECO:0000256" key="1">
    <source>
        <dbReference type="SAM" id="Phobius"/>
    </source>
</evidence>
<dbReference type="GO" id="GO:0016020">
    <property type="term" value="C:membrane"/>
    <property type="evidence" value="ECO:0007669"/>
    <property type="project" value="InterPro"/>
</dbReference>
<gene>
    <name evidence="2" type="ORF">BaOVIS_029480</name>
</gene>
<dbReference type="SUPFAM" id="SSF47661">
    <property type="entry name" value="t-snare proteins"/>
    <property type="match status" value="1"/>
</dbReference>
<organism evidence="2 3">
    <name type="scientific">Babesia ovis</name>
    <dbReference type="NCBI Taxonomy" id="5869"/>
    <lineage>
        <taxon>Eukaryota</taxon>
        <taxon>Sar</taxon>
        <taxon>Alveolata</taxon>
        <taxon>Apicomplexa</taxon>
        <taxon>Aconoidasida</taxon>
        <taxon>Piroplasmida</taxon>
        <taxon>Babesiidae</taxon>
        <taxon>Babesia</taxon>
    </lineage>
</organism>
<dbReference type="Proteomes" id="UP001057455">
    <property type="component" value="Unassembled WGS sequence"/>
</dbReference>
<dbReference type="InterPro" id="IPR010989">
    <property type="entry name" value="SNARE"/>
</dbReference>
<sequence>MITGKFSPPSFGPSNLKYEKLIATNLKHIRAEILYTEHNIGDLSNRFASQRLLNTIQHKLDNVFSLISVTEGYLGEWESDIARSPGLSDASGAFEKLKGQFNREVSKAKQLAEEVKNRPQLPYSDSIEETSTMASIPGSSQIDYNFINSEKSDPDSEVQAIQHFDLVEFDSDRDSLTDSLIETRNQGIHNIRTQIEQDGGLQKLERNLKDSYENSEEIFKDVESLVTTRRRTSRKRRMWLCGISTVATSFVFYYYRFMRAVV</sequence>
<dbReference type="OrthoDB" id="364348at2759"/>
<dbReference type="AlphaFoldDB" id="A0A9W5WW46"/>
<reference evidence="2" key="1">
    <citation type="submission" date="2019-12" db="EMBL/GenBank/DDBJ databases">
        <title>Genome sequence of Babesia ovis.</title>
        <authorList>
            <person name="Yamagishi J."/>
            <person name="Sevinc F."/>
            <person name="Xuan X."/>
        </authorList>
    </citation>
    <scope>NUCLEOTIDE SEQUENCE</scope>
    <source>
        <strain evidence="2">Selcuk</strain>
    </source>
</reference>
<dbReference type="EMBL" id="BLIY01000022">
    <property type="protein sequence ID" value="GFE55544.1"/>
    <property type="molecule type" value="Genomic_DNA"/>
</dbReference>